<dbReference type="RefSeq" id="WP_390326055.1">
    <property type="nucleotide sequence ID" value="NZ_JBHRTP010000024.1"/>
</dbReference>
<keyword evidence="4" id="KW-1185">Reference proteome</keyword>
<feature type="region of interest" description="Disordered" evidence="1">
    <location>
        <begin position="59"/>
        <end position="228"/>
    </location>
</feature>
<gene>
    <name evidence="3" type="primary">tolA</name>
    <name evidence="3" type="ORF">ACFOFO_09700</name>
</gene>
<organism evidence="3 4">
    <name type="scientific">Undibacterium arcticum</name>
    <dbReference type="NCBI Taxonomy" id="1762892"/>
    <lineage>
        <taxon>Bacteria</taxon>
        <taxon>Pseudomonadati</taxon>
        <taxon>Pseudomonadota</taxon>
        <taxon>Betaproteobacteria</taxon>
        <taxon>Burkholderiales</taxon>
        <taxon>Oxalobacteraceae</taxon>
        <taxon>Undibacterium</taxon>
    </lineage>
</organism>
<dbReference type="EMBL" id="JBHRTP010000024">
    <property type="protein sequence ID" value="MFC3108233.1"/>
    <property type="molecule type" value="Genomic_DNA"/>
</dbReference>
<dbReference type="Pfam" id="PF13103">
    <property type="entry name" value="TonB_2"/>
    <property type="match status" value="1"/>
</dbReference>
<dbReference type="NCBIfam" id="TIGR02794">
    <property type="entry name" value="tolA_full"/>
    <property type="match status" value="1"/>
</dbReference>
<dbReference type="Gene3D" id="3.30.1150.10">
    <property type="match status" value="1"/>
</dbReference>
<proteinExistence type="predicted"/>
<keyword evidence="2" id="KW-1133">Transmembrane helix</keyword>
<keyword evidence="2" id="KW-0472">Membrane</keyword>
<dbReference type="Proteomes" id="UP001595530">
    <property type="component" value="Unassembled WGS sequence"/>
</dbReference>
<feature type="compositionally biased region" description="Basic and acidic residues" evidence="1">
    <location>
        <begin position="159"/>
        <end position="176"/>
    </location>
</feature>
<feature type="compositionally biased region" description="Basic and acidic residues" evidence="1">
    <location>
        <begin position="185"/>
        <end position="196"/>
    </location>
</feature>
<feature type="compositionally biased region" description="Basic and acidic residues" evidence="1">
    <location>
        <begin position="105"/>
        <end position="151"/>
    </location>
</feature>
<feature type="compositionally biased region" description="Low complexity" evidence="1">
    <location>
        <begin position="207"/>
        <end position="219"/>
    </location>
</feature>
<accession>A0ABV7EZP6</accession>
<sequence>MKTVPYPYFVPEEPGRWRALALAAAMHAALFAFLWIGIRWQNETPVAIEAEVWSPDVREAAPRPQPEPEIVTKPAPVVEPPPVVKEIPKPQVVEPPVPKPDIALEQEKKRKEQQRKEREREQQQAEQQKQRELQAEQDRKDKIKAEAKQQADQKVAQEAQDKKKLEAAKKADEDAKKKRAAAEAAADKKRHDEDMNRILAQAGGTGAATSTGTAAQSQGPRGDPSYAQRVSAKIKSNINFNAAEDLTGNPAVEYEVDLLPDGSVGGIRKTKPSGIPGFDEAVRRAIEKSQPYPKDKSGSVPRGFHGVHQLKDQ</sequence>
<dbReference type="SUPFAM" id="SSF74653">
    <property type="entry name" value="TolA/TonB C-terminal domain"/>
    <property type="match status" value="1"/>
</dbReference>
<feature type="region of interest" description="Disordered" evidence="1">
    <location>
        <begin position="261"/>
        <end position="313"/>
    </location>
</feature>
<name>A0ABV7EZP6_9BURK</name>
<evidence type="ECO:0000256" key="1">
    <source>
        <dbReference type="SAM" id="MobiDB-lite"/>
    </source>
</evidence>
<keyword evidence="2" id="KW-0812">Transmembrane</keyword>
<evidence type="ECO:0000256" key="2">
    <source>
        <dbReference type="SAM" id="Phobius"/>
    </source>
</evidence>
<feature type="compositionally biased region" description="Basic and acidic residues" evidence="1">
    <location>
        <begin position="280"/>
        <end position="297"/>
    </location>
</feature>
<evidence type="ECO:0000313" key="4">
    <source>
        <dbReference type="Proteomes" id="UP001595530"/>
    </source>
</evidence>
<comment type="caution">
    <text evidence="3">The sequence shown here is derived from an EMBL/GenBank/DDBJ whole genome shotgun (WGS) entry which is preliminary data.</text>
</comment>
<reference evidence="4" key="1">
    <citation type="journal article" date="2019" name="Int. J. Syst. Evol. Microbiol.">
        <title>The Global Catalogue of Microorganisms (GCM) 10K type strain sequencing project: providing services to taxonomists for standard genome sequencing and annotation.</title>
        <authorList>
            <consortium name="The Broad Institute Genomics Platform"/>
            <consortium name="The Broad Institute Genome Sequencing Center for Infectious Disease"/>
            <person name="Wu L."/>
            <person name="Ma J."/>
        </authorList>
    </citation>
    <scope>NUCLEOTIDE SEQUENCE [LARGE SCALE GENOMIC DNA]</scope>
    <source>
        <strain evidence="4">KCTC 42986</strain>
    </source>
</reference>
<feature type="transmembrane region" description="Helical" evidence="2">
    <location>
        <begin position="20"/>
        <end position="38"/>
    </location>
</feature>
<dbReference type="InterPro" id="IPR014161">
    <property type="entry name" value="Tol-Pal_TolA"/>
</dbReference>
<protein>
    <submittedName>
        <fullName evidence="3">Cell envelope integrity protein TolA</fullName>
    </submittedName>
</protein>
<evidence type="ECO:0000313" key="3">
    <source>
        <dbReference type="EMBL" id="MFC3108233.1"/>
    </source>
</evidence>